<feature type="region of interest" description="Disordered" evidence="1">
    <location>
        <begin position="29"/>
        <end position="49"/>
    </location>
</feature>
<proteinExistence type="predicted"/>
<feature type="signal peptide" evidence="2">
    <location>
        <begin position="1"/>
        <end position="25"/>
    </location>
</feature>
<feature type="chain" id="PRO_5034375344" evidence="2">
    <location>
        <begin position="26"/>
        <end position="196"/>
    </location>
</feature>
<dbReference type="InterPro" id="IPR024739">
    <property type="entry name" value="PTP_recept_N"/>
</dbReference>
<dbReference type="Pfam" id="PF12567">
    <property type="entry name" value="CD45"/>
    <property type="match status" value="1"/>
</dbReference>
<dbReference type="Pfam" id="PF12453">
    <property type="entry name" value="PTP_N"/>
    <property type="match status" value="1"/>
</dbReference>
<dbReference type="GO" id="GO:0050852">
    <property type="term" value="P:T cell receptor signaling pathway"/>
    <property type="evidence" value="ECO:0007669"/>
    <property type="project" value="InterPro"/>
</dbReference>
<name>A0A8C5L925_JACJA</name>
<evidence type="ECO:0000313" key="4">
    <source>
        <dbReference type="Ensembl" id="ENSJJAP00000021637.1"/>
    </source>
</evidence>
<dbReference type="AlphaFoldDB" id="A0A8C5L925"/>
<dbReference type="Ensembl" id="ENSJJAT00000028192.1">
    <property type="protein sequence ID" value="ENSJJAP00000021637.1"/>
    <property type="gene ID" value="ENSJJAG00000021935.1"/>
</dbReference>
<reference evidence="4" key="1">
    <citation type="submission" date="2025-08" db="UniProtKB">
        <authorList>
            <consortium name="Ensembl"/>
        </authorList>
    </citation>
    <scope>IDENTIFICATION</scope>
</reference>
<keyword evidence="2" id="KW-0732">Signal</keyword>
<accession>A0A8C5L925</accession>
<evidence type="ECO:0000313" key="5">
    <source>
        <dbReference type="Proteomes" id="UP000694385"/>
    </source>
</evidence>
<feature type="domain" description="Protein tyrosine phosphatase receptor type N-terminal" evidence="3">
    <location>
        <begin position="7"/>
        <end position="26"/>
    </location>
</feature>
<sequence>RTMYLWLKLLAFGFVILDTEVFVTGVTSTQTPHLPTHAGSQAPSGGRADTQTLNSKAVIAPTPAPGGLHPSDSTIPPTIRLASSTVTPPTTTIATTQPKPSCDDKYRNVTVDYLFDNNTKLFEAKLNDYLDSACKPEECKKLKECSMSNITLVDSSCTSNKTLALDVPPDPERFNLLDCTLKEIANISICLEWTVK</sequence>
<dbReference type="Proteomes" id="UP000694385">
    <property type="component" value="Unassembled WGS sequence"/>
</dbReference>
<dbReference type="GO" id="GO:0004725">
    <property type="term" value="F:protein tyrosine phosphatase activity"/>
    <property type="evidence" value="ECO:0007669"/>
    <property type="project" value="InterPro"/>
</dbReference>
<dbReference type="InterPro" id="IPR016335">
    <property type="entry name" value="Ptprc"/>
</dbReference>
<evidence type="ECO:0000256" key="2">
    <source>
        <dbReference type="SAM" id="SignalP"/>
    </source>
</evidence>
<dbReference type="GeneTree" id="ENSGT00940000159457"/>
<protein>
    <submittedName>
        <fullName evidence="4">Protein tyrosine phosphatase receptor type C</fullName>
    </submittedName>
</protein>
<keyword evidence="5" id="KW-1185">Reference proteome</keyword>
<reference evidence="4" key="2">
    <citation type="submission" date="2025-09" db="UniProtKB">
        <authorList>
            <consortium name="Ensembl"/>
        </authorList>
    </citation>
    <scope>IDENTIFICATION</scope>
</reference>
<organism evidence="4 5">
    <name type="scientific">Jaculus jaculus</name>
    <name type="common">Lesser Egyptian jerboa</name>
    <dbReference type="NCBI Taxonomy" id="51337"/>
    <lineage>
        <taxon>Eukaryota</taxon>
        <taxon>Metazoa</taxon>
        <taxon>Chordata</taxon>
        <taxon>Craniata</taxon>
        <taxon>Vertebrata</taxon>
        <taxon>Euteleostomi</taxon>
        <taxon>Mammalia</taxon>
        <taxon>Eutheria</taxon>
        <taxon>Euarchontoglires</taxon>
        <taxon>Glires</taxon>
        <taxon>Rodentia</taxon>
        <taxon>Myomorpha</taxon>
        <taxon>Dipodoidea</taxon>
        <taxon>Dipodidae</taxon>
        <taxon>Dipodinae</taxon>
        <taxon>Jaculus</taxon>
    </lineage>
</organism>
<gene>
    <name evidence="4" type="primary">Ptprc</name>
</gene>
<evidence type="ECO:0000259" key="3">
    <source>
        <dbReference type="Pfam" id="PF12453"/>
    </source>
</evidence>
<evidence type="ECO:0000256" key="1">
    <source>
        <dbReference type="SAM" id="MobiDB-lite"/>
    </source>
</evidence>